<comment type="caution">
    <text evidence="1">The sequence shown here is derived from an EMBL/GenBank/DDBJ whole genome shotgun (WGS) entry which is preliminary data.</text>
</comment>
<evidence type="ECO:0000313" key="2">
    <source>
        <dbReference type="Proteomes" id="UP001239445"/>
    </source>
</evidence>
<gene>
    <name evidence="1" type="ORF">QBC47DRAFT_26409</name>
</gene>
<protein>
    <submittedName>
        <fullName evidence="1">Uncharacterized protein</fullName>
    </submittedName>
</protein>
<dbReference type="AlphaFoldDB" id="A0AAJ0BNC0"/>
<evidence type="ECO:0000313" key="1">
    <source>
        <dbReference type="EMBL" id="KAK1761341.1"/>
    </source>
</evidence>
<dbReference type="EMBL" id="MU839827">
    <property type="protein sequence ID" value="KAK1761341.1"/>
    <property type="molecule type" value="Genomic_DNA"/>
</dbReference>
<organism evidence="1 2">
    <name type="scientific">Echria macrotheca</name>
    <dbReference type="NCBI Taxonomy" id="438768"/>
    <lineage>
        <taxon>Eukaryota</taxon>
        <taxon>Fungi</taxon>
        <taxon>Dikarya</taxon>
        <taxon>Ascomycota</taxon>
        <taxon>Pezizomycotina</taxon>
        <taxon>Sordariomycetes</taxon>
        <taxon>Sordariomycetidae</taxon>
        <taxon>Sordariales</taxon>
        <taxon>Schizotheciaceae</taxon>
        <taxon>Echria</taxon>
    </lineage>
</organism>
<keyword evidence="2" id="KW-1185">Reference proteome</keyword>
<sequence>MFHVIIILKKGENGPLDKCRNRLGARMLRIGKGHMFVYHPGPLSHHPPKLPVFHLLHPLHTQTDQIPIREGFDEYSIRQQQNTVSETVGQKRRETGRIGRVTTCSVRVSVAIRSVSGRTSRLSPRRVLGSPVAEKHGCGRIEPLAADVDVEMGLCVNRQYMNRHPAIVWSGSKPTQVRVTVPWLKEMCGVYRDSTKSKSKPNNHSDTWIG</sequence>
<dbReference type="Proteomes" id="UP001239445">
    <property type="component" value="Unassembled WGS sequence"/>
</dbReference>
<proteinExistence type="predicted"/>
<name>A0AAJ0BNC0_9PEZI</name>
<reference evidence="1" key="1">
    <citation type="submission" date="2023-06" db="EMBL/GenBank/DDBJ databases">
        <title>Genome-scale phylogeny and comparative genomics of the fungal order Sordariales.</title>
        <authorList>
            <consortium name="Lawrence Berkeley National Laboratory"/>
            <person name="Hensen N."/>
            <person name="Bonometti L."/>
            <person name="Westerberg I."/>
            <person name="Brannstrom I.O."/>
            <person name="Guillou S."/>
            <person name="Cros-Aarteil S."/>
            <person name="Calhoun S."/>
            <person name="Haridas S."/>
            <person name="Kuo A."/>
            <person name="Mondo S."/>
            <person name="Pangilinan J."/>
            <person name="Riley R."/>
            <person name="Labutti K."/>
            <person name="Andreopoulos B."/>
            <person name="Lipzen A."/>
            <person name="Chen C."/>
            <person name="Yanf M."/>
            <person name="Daum C."/>
            <person name="Ng V."/>
            <person name="Clum A."/>
            <person name="Steindorff A."/>
            <person name="Ohm R."/>
            <person name="Martin F."/>
            <person name="Silar P."/>
            <person name="Natvig D."/>
            <person name="Lalanne C."/>
            <person name="Gautier V."/>
            <person name="Ament-Velasquez S.L."/>
            <person name="Kruys A."/>
            <person name="Hutchinson M.I."/>
            <person name="Powell A.J."/>
            <person name="Barry K."/>
            <person name="Miller A.N."/>
            <person name="Grigoriev I.V."/>
            <person name="Debuchy R."/>
            <person name="Gladieux P."/>
            <person name="Thoren M.H."/>
            <person name="Johannesson H."/>
        </authorList>
    </citation>
    <scope>NUCLEOTIDE SEQUENCE</scope>
    <source>
        <strain evidence="1">PSN4</strain>
    </source>
</reference>
<accession>A0AAJ0BNC0</accession>